<name>H3ZIR3_9ALTE</name>
<keyword evidence="2" id="KW-1185">Reference proteome</keyword>
<dbReference type="Proteomes" id="UP000012046">
    <property type="component" value="Unassembled WGS sequence"/>
</dbReference>
<evidence type="ECO:0000313" key="1">
    <source>
        <dbReference type="EMBL" id="EHR39534.1"/>
    </source>
</evidence>
<sequence>MCPFSLRSIHAAVTKILPQPRAKRISVSHDDSQKSERGGKYEVHFFGDVFFMDRKQDRKKTQRRAY</sequence>
<dbReference type="EMBL" id="AHTH01000053">
    <property type="protein sequence ID" value="EHR39534.1"/>
    <property type="molecule type" value="Genomic_DNA"/>
</dbReference>
<evidence type="ECO:0000313" key="2">
    <source>
        <dbReference type="Proteomes" id="UP000012046"/>
    </source>
</evidence>
<accession>H3ZIR3</accession>
<gene>
    <name evidence="1" type="ORF">AJE_16379</name>
</gene>
<dbReference type="AlphaFoldDB" id="H3ZIR3"/>
<organism evidence="1 2">
    <name type="scientific">Alishewanella jeotgali KCTC 22429</name>
    <dbReference type="NCBI Taxonomy" id="1129374"/>
    <lineage>
        <taxon>Bacteria</taxon>
        <taxon>Pseudomonadati</taxon>
        <taxon>Pseudomonadota</taxon>
        <taxon>Gammaproteobacteria</taxon>
        <taxon>Alteromonadales</taxon>
        <taxon>Alteromonadaceae</taxon>
        <taxon>Alishewanella</taxon>
    </lineage>
</organism>
<protein>
    <submittedName>
        <fullName evidence="1">Uncharacterized protein</fullName>
    </submittedName>
</protein>
<comment type="caution">
    <text evidence="1">The sequence shown here is derived from an EMBL/GenBank/DDBJ whole genome shotgun (WGS) entry which is preliminary data.</text>
</comment>
<proteinExistence type="predicted"/>
<dbReference type="STRING" id="1129374.AJE_16379"/>
<reference evidence="1 2" key="1">
    <citation type="journal article" date="2012" name="J. Bacteriol.">
        <title>Genome Sequence of Extracellular-Protease-Producing Alishewanella jeotgali Isolated from Traditional Korean Fermented Seafood.</title>
        <authorList>
            <person name="Jung J."/>
            <person name="Chun J."/>
            <person name="Park W."/>
        </authorList>
    </citation>
    <scope>NUCLEOTIDE SEQUENCE [LARGE SCALE GENOMIC DNA]</scope>
    <source>
        <strain evidence="1 2">KCTC 22429</strain>
    </source>
</reference>